<protein>
    <submittedName>
        <fullName evidence="1">Uncharacterized protein</fullName>
    </submittedName>
</protein>
<organism evidence="1 2">
    <name type="scientific">Pseudomonas atacamensis</name>
    <dbReference type="NCBI Taxonomy" id="2565368"/>
    <lineage>
        <taxon>Bacteria</taxon>
        <taxon>Pseudomonadati</taxon>
        <taxon>Pseudomonadota</taxon>
        <taxon>Gammaproteobacteria</taxon>
        <taxon>Pseudomonadales</taxon>
        <taxon>Pseudomonadaceae</taxon>
        <taxon>Pseudomonas</taxon>
    </lineage>
</organism>
<gene>
    <name evidence="1" type="ORF">E5170_24040</name>
</gene>
<dbReference type="EMBL" id="SSBS01000007">
    <property type="protein sequence ID" value="THF27677.1"/>
    <property type="molecule type" value="Genomic_DNA"/>
</dbReference>
<proteinExistence type="predicted"/>
<reference evidence="1 2" key="1">
    <citation type="submission" date="2019-04" db="EMBL/GenBank/DDBJ databases">
        <title>Draft genome sequence of Pseudomonas sp. M7D1 isolated from rhizosphere of plant the flowery desert.</title>
        <authorList>
            <person name="Poblete-Morales M."/>
            <person name="Plaza N."/>
            <person name="Corsini G."/>
            <person name="Silva E."/>
        </authorList>
    </citation>
    <scope>NUCLEOTIDE SEQUENCE [LARGE SCALE GENOMIC DNA]</scope>
    <source>
        <strain evidence="1 2">M7D1</strain>
    </source>
</reference>
<dbReference type="Proteomes" id="UP000310574">
    <property type="component" value="Unassembled WGS sequence"/>
</dbReference>
<sequence length="68" mass="7748">MVRVPMIVPTLRVGMPPRTLRVRFGWDAERPWLRSHAERGNDQSKRLIFSDLPHPAMARHPAAAPCHG</sequence>
<accession>A0AAQ2HZ48</accession>
<comment type="caution">
    <text evidence="1">The sequence shown here is derived from an EMBL/GenBank/DDBJ whole genome shotgun (WGS) entry which is preliminary data.</text>
</comment>
<evidence type="ECO:0000313" key="1">
    <source>
        <dbReference type="EMBL" id="THF27677.1"/>
    </source>
</evidence>
<name>A0AAQ2HZ48_9PSED</name>
<evidence type="ECO:0000313" key="2">
    <source>
        <dbReference type="Proteomes" id="UP000310574"/>
    </source>
</evidence>
<dbReference type="AlphaFoldDB" id="A0AAQ2HZ48"/>